<dbReference type="AlphaFoldDB" id="A0A9D6QRM4"/>
<accession>A0A9D6QRM4</accession>
<evidence type="ECO:0000313" key="2">
    <source>
        <dbReference type="EMBL" id="MBI3627144.1"/>
    </source>
</evidence>
<dbReference type="Proteomes" id="UP000808388">
    <property type="component" value="Unassembled WGS sequence"/>
</dbReference>
<evidence type="ECO:0000256" key="1">
    <source>
        <dbReference type="SAM" id="MobiDB-lite"/>
    </source>
</evidence>
<reference evidence="2" key="1">
    <citation type="submission" date="2020-07" db="EMBL/GenBank/DDBJ databases">
        <title>Huge and variable diversity of episymbiotic CPR bacteria and DPANN archaea in groundwater ecosystems.</title>
        <authorList>
            <person name="He C.Y."/>
            <person name="Keren R."/>
            <person name="Whittaker M."/>
            <person name="Farag I.F."/>
            <person name="Doudna J."/>
            <person name="Cate J.H.D."/>
            <person name="Banfield J.F."/>
        </authorList>
    </citation>
    <scope>NUCLEOTIDE SEQUENCE</scope>
    <source>
        <strain evidence="2">NC_groundwater_972_Pr1_S-0.2um_49_27</strain>
    </source>
</reference>
<evidence type="ECO:0000313" key="3">
    <source>
        <dbReference type="Proteomes" id="UP000808388"/>
    </source>
</evidence>
<comment type="caution">
    <text evidence="2">The sequence shown here is derived from an EMBL/GenBank/DDBJ whole genome shotgun (WGS) entry which is preliminary data.</text>
</comment>
<proteinExistence type="predicted"/>
<gene>
    <name evidence="2" type="ORF">HY220_00115</name>
</gene>
<name>A0A9D6QRM4_9BACT</name>
<organism evidence="2 3">
    <name type="scientific">Candidatus Sungiibacteriota bacterium</name>
    <dbReference type="NCBI Taxonomy" id="2750080"/>
    <lineage>
        <taxon>Bacteria</taxon>
        <taxon>Candidatus Sungiibacteriota</taxon>
    </lineage>
</organism>
<feature type="region of interest" description="Disordered" evidence="1">
    <location>
        <begin position="1"/>
        <end position="26"/>
    </location>
</feature>
<dbReference type="EMBL" id="JACQCQ010000002">
    <property type="protein sequence ID" value="MBI3627144.1"/>
    <property type="molecule type" value="Genomic_DNA"/>
</dbReference>
<sequence>MAENPFENPIELNDSESESRKSQDQTMAEIEERFPELGMKLRSFSPAELDDLDLSLNRAGLDMARFTRIDKTGVEAALQLLDRFRGQKPEERKKTVDQLQDILE</sequence>
<protein>
    <submittedName>
        <fullName evidence="2">Uncharacterized protein</fullName>
    </submittedName>
</protein>